<gene>
    <name evidence="1" type="ORF">K1T71_008045</name>
</gene>
<protein>
    <submittedName>
        <fullName evidence="1">Uncharacterized protein</fullName>
    </submittedName>
</protein>
<sequence length="381" mass="43590">MAKVLDSLLEARLENFLTLHDAQFGFRPGLSIESAILCLKTTVQYYTQRRTPVYACFLDLSKAFDLLSYDLLWKKLREREVPAELLRIFQFWYYNQTNSVRWADQLSETYILDCGVRQGGITSPKLFNLYIDELIVELSSKRLGCRINGVSFNNLSYADYMVLLSPTIRALRELLKSCELYAQFHGLSYNVEKSELMVFNAIGGRCPNVIPAVKLKGSALNLVDRCKYLGHYVTKDLKDHDNMERERRALAVRCNLLVRRFGRCSNEVKISLFKAYCQVFYTCSLWTNSTQRAANALRVQYNNGFRMLMGLLRFCSASGMFAEARVDDYYAVVRKRAASLLCRIRASSSNILKVLAGRFDVPALNCCAGKCKASTMYITKL</sequence>
<comment type="caution">
    <text evidence="1">The sequence shown here is derived from an EMBL/GenBank/DDBJ whole genome shotgun (WGS) entry which is preliminary data.</text>
</comment>
<evidence type="ECO:0000313" key="1">
    <source>
        <dbReference type="EMBL" id="KAJ0176866.1"/>
    </source>
</evidence>
<keyword evidence="2" id="KW-1185">Reference proteome</keyword>
<dbReference type="EMBL" id="CM034399">
    <property type="protein sequence ID" value="KAJ0176866.1"/>
    <property type="molecule type" value="Genomic_DNA"/>
</dbReference>
<accession>A0ACC1CYS7</accession>
<organism evidence="1 2">
    <name type="scientific">Dendrolimus kikuchii</name>
    <dbReference type="NCBI Taxonomy" id="765133"/>
    <lineage>
        <taxon>Eukaryota</taxon>
        <taxon>Metazoa</taxon>
        <taxon>Ecdysozoa</taxon>
        <taxon>Arthropoda</taxon>
        <taxon>Hexapoda</taxon>
        <taxon>Insecta</taxon>
        <taxon>Pterygota</taxon>
        <taxon>Neoptera</taxon>
        <taxon>Endopterygota</taxon>
        <taxon>Lepidoptera</taxon>
        <taxon>Glossata</taxon>
        <taxon>Ditrysia</taxon>
        <taxon>Bombycoidea</taxon>
        <taxon>Lasiocampidae</taxon>
        <taxon>Dendrolimus</taxon>
    </lineage>
</organism>
<reference evidence="1 2" key="1">
    <citation type="journal article" date="2021" name="Front. Genet.">
        <title>Chromosome-Level Genome Assembly Reveals Significant Gene Expansion in the Toll and IMD Signaling Pathways of Dendrolimus kikuchii.</title>
        <authorList>
            <person name="Zhou J."/>
            <person name="Wu P."/>
            <person name="Xiong Z."/>
            <person name="Liu N."/>
            <person name="Zhao N."/>
            <person name="Ji M."/>
            <person name="Qiu Y."/>
            <person name="Yang B."/>
        </authorList>
    </citation>
    <scope>NUCLEOTIDE SEQUENCE [LARGE SCALE GENOMIC DNA]</scope>
    <source>
        <strain evidence="1">Ann1</strain>
    </source>
</reference>
<proteinExistence type="predicted"/>
<evidence type="ECO:0000313" key="2">
    <source>
        <dbReference type="Proteomes" id="UP000824533"/>
    </source>
</evidence>
<dbReference type="Proteomes" id="UP000824533">
    <property type="component" value="Linkage Group LG13"/>
</dbReference>
<name>A0ACC1CYS7_9NEOP</name>